<accession>A0A317XNK7</accession>
<dbReference type="InParanoid" id="A0A317XNK7"/>
<evidence type="ECO:0000313" key="2">
    <source>
        <dbReference type="Proteomes" id="UP000246740"/>
    </source>
</evidence>
<organism evidence="1 2">
    <name type="scientific">Testicularia cyperi</name>
    <dbReference type="NCBI Taxonomy" id="1882483"/>
    <lineage>
        <taxon>Eukaryota</taxon>
        <taxon>Fungi</taxon>
        <taxon>Dikarya</taxon>
        <taxon>Basidiomycota</taxon>
        <taxon>Ustilaginomycotina</taxon>
        <taxon>Ustilaginomycetes</taxon>
        <taxon>Ustilaginales</taxon>
        <taxon>Anthracoideaceae</taxon>
        <taxon>Testicularia</taxon>
    </lineage>
</organism>
<sequence>MSRMYLKGVRAQKDFTVVTWARISVATISKIVVRSQQVCVFVCSRRLHSEVGLRDNLQLFPARRHWCGPHSTLTCLLWRQNYRLPDLRRKLQVWGAEMRRGLECKNTRWGIDANCLRYRRYEIQGRVGHFPPLRHRRGNSSWYCVRLHCLPTHLTEKSELKASVCHGRDGSHLTCRCRGKLRVTSP</sequence>
<dbReference type="EMBL" id="KZ819194">
    <property type="protein sequence ID" value="PWY99894.1"/>
    <property type="molecule type" value="Genomic_DNA"/>
</dbReference>
<name>A0A317XNK7_9BASI</name>
<gene>
    <name evidence="1" type="ORF">BCV70DRAFT_114450</name>
</gene>
<protein>
    <submittedName>
        <fullName evidence="1">Uncharacterized protein</fullName>
    </submittedName>
</protein>
<proteinExistence type="predicted"/>
<reference evidence="1 2" key="1">
    <citation type="journal article" date="2018" name="Mol. Biol. Evol.">
        <title>Broad Genomic Sampling Reveals a Smut Pathogenic Ancestry of the Fungal Clade Ustilaginomycotina.</title>
        <authorList>
            <person name="Kijpornyongpan T."/>
            <person name="Mondo S.J."/>
            <person name="Barry K."/>
            <person name="Sandor L."/>
            <person name="Lee J."/>
            <person name="Lipzen A."/>
            <person name="Pangilinan J."/>
            <person name="LaButti K."/>
            <person name="Hainaut M."/>
            <person name="Henrissat B."/>
            <person name="Grigoriev I.V."/>
            <person name="Spatafora J.W."/>
            <person name="Aime M.C."/>
        </authorList>
    </citation>
    <scope>NUCLEOTIDE SEQUENCE [LARGE SCALE GENOMIC DNA]</scope>
    <source>
        <strain evidence="1 2">MCA 3645</strain>
    </source>
</reference>
<evidence type="ECO:0000313" key="1">
    <source>
        <dbReference type="EMBL" id="PWY99894.1"/>
    </source>
</evidence>
<dbReference type="Proteomes" id="UP000246740">
    <property type="component" value="Unassembled WGS sequence"/>
</dbReference>
<dbReference type="AlphaFoldDB" id="A0A317XNK7"/>
<keyword evidence="2" id="KW-1185">Reference proteome</keyword>